<evidence type="ECO:0000256" key="10">
    <source>
        <dbReference type="ARBA" id="ARBA00049339"/>
    </source>
</evidence>
<dbReference type="SUPFAM" id="SSF47323">
    <property type="entry name" value="Anticodon-binding domain of a subclass of class I aminoacyl-tRNA synthetases"/>
    <property type="match status" value="1"/>
</dbReference>
<dbReference type="GO" id="GO:0004814">
    <property type="term" value="F:arginine-tRNA ligase activity"/>
    <property type="evidence" value="ECO:0007669"/>
    <property type="project" value="UniProtKB-UniRule"/>
</dbReference>
<dbReference type="Proteomes" id="UP000677265">
    <property type="component" value="Unassembled WGS sequence"/>
</dbReference>
<evidence type="ECO:0000256" key="11">
    <source>
        <dbReference type="HAMAP-Rule" id="MF_00123"/>
    </source>
</evidence>
<feature type="domain" description="DALR anticodon binding" evidence="13">
    <location>
        <begin position="450"/>
        <end position="565"/>
    </location>
</feature>
<evidence type="ECO:0000313" key="15">
    <source>
        <dbReference type="EMBL" id="MBS4188346.1"/>
    </source>
</evidence>
<evidence type="ECO:0000256" key="12">
    <source>
        <dbReference type="RuleBase" id="RU363038"/>
    </source>
</evidence>
<dbReference type="EMBL" id="JAGYPE020000064">
    <property type="protein sequence ID" value="MCH6268706.1"/>
    <property type="molecule type" value="Genomic_DNA"/>
</dbReference>
<accession>A0A942YE85</accession>
<sequence length="565" mass="64090">MNFKKGLAEVLYQALEGELASQNIEQLIEKPKNQDHGDLAFPCFSLAKLKRKAPNLIAQELSEKIQSPTFEKVEVVGAYLNVFLNKKLVAEHIINSIITEKGKYGAHDFGQGGNVTIDMSSPNIAKPFSMGHLRSTVIGNAIALIVEKCGYKPIKINHLGDWGTQFGKLISAYKRWGDEEKVKANPIKELLALYIKFHAEAETNPALEDEGRGWFKKLEDGDQEAHSLWQWFRDESLKEFSRIYQLMNVEFDSYAGEAFYNDKMDRVVQILEEKQLLVESDQAQVVELTEEELPPCLIKKSDGATLYATRDLAAAIYRKENYDFAQSLYVVGHEQSLHFKQLIAVLNKAGFEWADKMVHIPFGMMLKDGKKMSTRKGKVVLLEEVLNESITMARYNIEEKNPNLADKDGVAKQVGVGAVIFHDLKNNRMNDIEFSLEEMLRFEGETGPYVQYTFARASSILRKAGWKAESAPASVYQTTWENEWKVISMLMEFSSAIKRACENYDPSQIAKYIVDLAQVFNKYYAEVKVLEQSEEQSARLALVYSVTVVLKEGLRLLGIEAPEEM</sequence>
<comment type="similarity">
    <text evidence="2 11 12">Belongs to the class-I aminoacyl-tRNA synthetase family.</text>
</comment>
<gene>
    <name evidence="11 16" type="primary">argS</name>
    <name evidence="16" type="ORF">KHB02_024565</name>
    <name evidence="15" type="ORF">KHB02_44045</name>
</gene>
<keyword evidence="7 11" id="KW-0067">ATP-binding</keyword>
<evidence type="ECO:0000256" key="9">
    <source>
        <dbReference type="ARBA" id="ARBA00023146"/>
    </source>
</evidence>
<dbReference type="NCBIfam" id="TIGR00456">
    <property type="entry name" value="argS"/>
    <property type="match status" value="1"/>
</dbReference>
<dbReference type="InterPro" id="IPR008909">
    <property type="entry name" value="DALR_anticod-bd"/>
</dbReference>
<dbReference type="FunFam" id="3.40.50.620:FF:000116">
    <property type="entry name" value="Arginine--tRNA ligase"/>
    <property type="match status" value="1"/>
</dbReference>
<dbReference type="PANTHER" id="PTHR11956:SF5">
    <property type="entry name" value="ARGININE--TRNA LIGASE, CYTOPLASMIC"/>
    <property type="match status" value="1"/>
</dbReference>
<organism evidence="15">
    <name type="scientific">Neobacillus citreus</name>
    <dbReference type="NCBI Taxonomy" id="2833578"/>
    <lineage>
        <taxon>Bacteria</taxon>
        <taxon>Bacillati</taxon>
        <taxon>Bacillota</taxon>
        <taxon>Bacilli</taxon>
        <taxon>Bacillales</taxon>
        <taxon>Bacillaceae</taxon>
        <taxon>Neobacillus</taxon>
    </lineage>
</organism>
<dbReference type="EMBL" id="JAGYPE010000011">
    <property type="protein sequence ID" value="MBS4188346.1"/>
    <property type="molecule type" value="Genomic_DNA"/>
</dbReference>
<comment type="caution">
    <text evidence="15">The sequence shown here is derived from an EMBL/GenBank/DDBJ whole genome shotgun (WGS) entry which is preliminary data.</text>
</comment>
<dbReference type="CDD" id="cd00671">
    <property type="entry name" value="ArgRS_core"/>
    <property type="match status" value="1"/>
</dbReference>
<keyword evidence="4 11" id="KW-0963">Cytoplasm</keyword>
<dbReference type="InterPro" id="IPR035684">
    <property type="entry name" value="ArgRS_core"/>
</dbReference>
<evidence type="ECO:0000256" key="5">
    <source>
        <dbReference type="ARBA" id="ARBA00022598"/>
    </source>
</evidence>
<dbReference type="Pfam" id="PF00750">
    <property type="entry name" value="tRNA-synt_1d"/>
    <property type="match status" value="1"/>
</dbReference>
<evidence type="ECO:0000259" key="14">
    <source>
        <dbReference type="SMART" id="SM01016"/>
    </source>
</evidence>
<name>A0A942YE85_9BACI</name>
<dbReference type="HAMAP" id="MF_00123">
    <property type="entry name" value="Arg_tRNA_synth"/>
    <property type="match status" value="1"/>
</dbReference>
<dbReference type="InterPro" id="IPR014729">
    <property type="entry name" value="Rossmann-like_a/b/a_fold"/>
</dbReference>
<keyword evidence="8 11" id="KW-0648">Protein biosynthesis</keyword>
<keyword evidence="17" id="KW-1185">Reference proteome</keyword>
<evidence type="ECO:0000256" key="3">
    <source>
        <dbReference type="ARBA" id="ARBA00011245"/>
    </source>
</evidence>
<feature type="short sequence motif" description="'HIGH' region" evidence="11">
    <location>
        <begin position="122"/>
        <end position="132"/>
    </location>
</feature>
<dbReference type="CDD" id="cd07956">
    <property type="entry name" value="Anticodon_Ia_Arg"/>
    <property type="match status" value="1"/>
</dbReference>
<evidence type="ECO:0000256" key="6">
    <source>
        <dbReference type="ARBA" id="ARBA00022741"/>
    </source>
</evidence>
<dbReference type="SUPFAM" id="SSF52374">
    <property type="entry name" value="Nucleotidylyl transferase"/>
    <property type="match status" value="1"/>
</dbReference>
<dbReference type="InterPro" id="IPR001278">
    <property type="entry name" value="Arg-tRNA-ligase"/>
</dbReference>
<evidence type="ECO:0000256" key="4">
    <source>
        <dbReference type="ARBA" id="ARBA00022490"/>
    </source>
</evidence>
<dbReference type="InterPro" id="IPR009080">
    <property type="entry name" value="tRNAsynth_Ia_anticodon-bd"/>
</dbReference>
<dbReference type="GO" id="GO:0005737">
    <property type="term" value="C:cytoplasm"/>
    <property type="evidence" value="ECO:0007669"/>
    <property type="project" value="UniProtKB-SubCell"/>
</dbReference>
<dbReference type="Gene3D" id="3.40.50.620">
    <property type="entry name" value="HUPs"/>
    <property type="match status" value="1"/>
</dbReference>
<comment type="subunit">
    <text evidence="3 11">Monomer.</text>
</comment>
<dbReference type="InterPro" id="IPR005148">
    <property type="entry name" value="Arg-tRNA-synth_N"/>
</dbReference>
<dbReference type="Gene3D" id="1.10.730.10">
    <property type="entry name" value="Isoleucyl-tRNA Synthetase, Domain 1"/>
    <property type="match status" value="1"/>
</dbReference>
<feature type="domain" description="Arginyl tRNA synthetase N-terminal" evidence="14">
    <location>
        <begin position="5"/>
        <end position="84"/>
    </location>
</feature>
<keyword evidence="5 11" id="KW-0436">Ligase</keyword>
<dbReference type="GO" id="GO:0005524">
    <property type="term" value="F:ATP binding"/>
    <property type="evidence" value="ECO:0007669"/>
    <property type="project" value="UniProtKB-UniRule"/>
</dbReference>
<evidence type="ECO:0000259" key="13">
    <source>
        <dbReference type="SMART" id="SM00836"/>
    </source>
</evidence>
<dbReference type="PRINTS" id="PR01038">
    <property type="entry name" value="TRNASYNTHARG"/>
</dbReference>
<dbReference type="SMART" id="SM01016">
    <property type="entry name" value="Arg_tRNA_synt_N"/>
    <property type="match status" value="1"/>
</dbReference>
<dbReference type="AlphaFoldDB" id="A0A942YE85"/>
<dbReference type="SUPFAM" id="SSF55190">
    <property type="entry name" value="Arginyl-tRNA synthetase (ArgRS), N-terminal 'additional' domain"/>
    <property type="match status" value="1"/>
</dbReference>
<dbReference type="FunFam" id="1.10.730.10:FF:000006">
    <property type="entry name" value="Arginyl-tRNA synthetase 2, mitochondrial"/>
    <property type="match status" value="1"/>
</dbReference>
<evidence type="ECO:0000256" key="2">
    <source>
        <dbReference type="ARBA" id="ARBA00005594"/>
    </source>
</evidence>
<dbReference type="Pfam" id="PF03485">
    <property type="entry name" value="Arg_tRNA_synt_N"/>
    <property type="match status" value="1"/>
</dbReference>
<keyword evidence="6 11" id="KW-0547">Nucleotide-binding</keyword>
<dbReference type="InterPro" id="IPR036695">
    <property type="entry name" value="Arg-tRNA-synth_N_sf"/>
</dbReference>
<dbReference type="EC" id="6.1.1.19" evidence="11"/>
<dbReference type="Pfam" id="PF05746">
    <property type="entry name" value="DALR_1"/>
    <property type="match status" value="1"/>
</dbReference>
<proteinExistence type="inferred from homology"/>
<protein>
    <recommendedName>
        <fullName evidence="11">Arginine--tRNA ligase</fullName>
        <ecNumber evidence="11">6.1.1.19</ecNumber>
    </recommendedName>
    <alternativeName>
        <fullName evidence="11">Arginyl-tRNA synthetase</fullName>
        <shortName evidence="11">ArgRS</shortName>
    </alternativeName>
</protein>
<evidence type="ECO:0000256" key="8">
    <source>
        <dbReference type="ARBA" id="ARBA00022917"/>
    </source>
</evidence>
<dbReference type="RefSeq" id="WP_213148150.1">
    <property type="nucleotide sequence ID" value="NZ_JAGYPE020000064.1"/>
</dbReference>
<evidence type="ECO:0000313" key="16">
    <source>
        <dbReference type="EMBL" id="MCH6268706.1"/>
    </source>
</evidence>
<evidence type="ECO:0000256" key="7">
    <source>
        <dbReference type="ARBA" id="ARBA00022840"/>
    </source>
</evidence>
<dbReference type="Gene3D" id="3.30.1360.70">
    <property type="entry name" value="Arginyl tRNA synthetase N-terminal domain"/>
    <property type="match status" value="1"/>
</dbReference>
<dbReference type="PANTHER" id="PTHR11956">
    <property type="entry name" value="ARGINYL-TRNA SYNTHETASE"/>
    <property type="match status" value="1"/>
</dbReference>
<comment type="subcellular location">
    <subcellularLocation>
        <location evidence="1 11">Cytoplasm</location>
    </subcellularLocation>
</comment>
<evidence type="ECO:0000256" key="1">
    <source>
        <dbReference type="ARBA" id="ARBA00004496"/>
    </source>
</evidence>
<reference evidence="15" key="1">
    <citation type="submission" date="2021-05" db="EMBL/GenBank/DDBJ databases">
        <title>Novel Bacillus species.</title>
        <authorList>
            <person name="Liu G."/>
        </authorList>
    </citation>
    <scope>NUCLEOTIDE SEQUENCE</scope>
    <source>
        <strain evidence="15 17">FJAT-50051</strain>
    </source>
</reference>
<keyword evidence="9 11" id="KW-0030">Aminoacyl-tRNA synthetase</keyword>
<comment type="catalytic activity">
    <reaction evidence="10 11">
        <text>tRNA(Arg) + L-arginine + ATP = L-arginyl-tRNA(Arg) + AMP + diphosphate</text>
        <dbReference type="Rhea" id="RHEA:20301"/>
        <dbReference type="Rhea" id="RHEA-COMP:9658"/>
        <dbReference type="Rhea" id="RHEA-COMP:9673"/>
        <dbReference type="ChEBI" id="CHEBI:30616"/>
        <dbReference type="ChEBI" id="CHEBI:32682"/>
        <dbReference type="ChEBI" id="CHEBI:33019"/>
        <dbReference type="ChEBI" id="CHEBI:78442"/>
        <dbReference type="ChEBI" id="CHEBI:78513"/>
        <dbReference type="ChEBI" id="CHEBI:456215"/>
        <dbReference type="EC" id="6.1.1.19"/>
    </reaction>
</comment>
<dbReference type="SMART" id="SM00836">
    <property type="entry name" value="DALR_1"/>
    <property type="match status" value="1"/>
</dbReference>
<evidence type="ECO:0000313" key="17">
    <source>
        <dbReference type="Proteomes" id="UP000677265"/>
    </source>
</evidence>
<dbReference type="GO" id="GO:0006420">
    <property type="term" value="P:arginyl-tRNA aminoacylation"/>
    <property type="evidence" value="ECO:0007669"/>
    <property type="project" value="UniProtKB-UniRule"/>
</dbReference>